<sequence length="130" mass="14372">FGQILAREYSDPAYYDVHRLSVDAYAVQHPGSPSRLGIQSVAVHLIRLCLFLEHGLSPENANQAMLEAAKHKDMFVWLNPPESLGPLTAADVVKAGSIQEHKALVRARAEGAWAAWSPHHDTIRSWLAAR</sequence>
<accession>A0A7C4VJB9</accession>
<feature type="non-terminal residue" evidence="1">
    <location>
        <position position="1"/>
    </location>
</feature>
<dbReference type="InterPro" id="IPR045990">
    <property type="entry name" value="DUF5946"/>
</dbReference>
<proteinExistence type="predicted"/>
<protein>
    <submittedName>
        <fullName evidence="1">Uncharacterized protein</fullName>
    </submittedName>
</protein>
<dbReference type="EMBL" id="DRPZ01000040">
    <property type="protein sequence ID" value="HGY08702.1"/>
    <property type="molecule type" value="Genomic_DNA"/>
</dbReference>
<dbReference type="AlphaFoldDB" id="A0A7C4VJB9"/>
<organism evidence="1">
    <name type="scientific">Oceanithermus profundus</name>
    <dbReference type="NCBI Taxonomy" id="187137"/>
    <lineage>
        <taxon>Bacteria</taxon>
        <taxon>Thermotogati</taxon>
        <taxon>Deinococcota</taxon>
        <taxon>Deinococci</taxon>
        <taxon>Thermales</taxon>
        <taxon>Thermaceae</taxon>
        <taxon>Oceanithermus</taxon>
    </lineage>
</organism>
<dbReference type="Pfam" id="PF19371">
    <property type="entry name" value="DUF5946"/>
    <property type="match status" value="1"/>
</dbReference>
<reference evidence="1" key="1">
    <citation type="journal article" date="2020" name="mSystems">
        <title>Genome- and Community-Level Interaction Insights into Carbon Utilization and Element Cycling Functions of Hydrothermarchaeota in Hydrothermal Sediment.</title>
        <authorList>
            <person name="Zhou Z."/>
            <person name="Liu Y."/>
            <person name="Xu W."/>
            <person name="Pan J."/>
            <person name="Luo Z.H."/>
            <person name="Li M."/>
        </authorList>
    </citation>
    <scope>NUCLEOTIDE SEQUENCE [LARGE SCALE GENOMIC DNA]</scope>
    <source>
        <strain evidence="1">HyVt-570</strain>
    </source>
</reference>
<evidence type="ECO:0000313" key="1">
    <source>
        <dbReference type="EMBL" id="HGY08702.1"/>
    </source>
</evidence>
<gene>
    <name evidence="1" type="ORF">ENK37_01415</name>
</gene>
<name>A0A7C4VJB9_9DEIN</name>
<dbReference type="Proteomes" id="UP000885759">
    <property type="component" value="Unassembled WGS sequence"/>
</dbReference>
<comment type="caution">
    <text evidence="1">The sequence shown here is derived from an EMBL/GenBank/DDBJ whole genome shotgun (WGS) entry which is preliminary data.</text>
</comment>